<comment type="caution">
    <text evidence="9">The sequence shown here is derived from an EMBL/GenBank/DDBJ whole genome shotgun (WGS) entry which is preliminary data.</text>
</comment>
<keyword evidence="4 7" id="KW-0812">Transmembrane</keyword>
<feature type="transmembrane region" description="Helical" evidence="7">
    <location>
        <begin position="78"/>
        <end position="97"/>
    </location>
</feature>
<comment type="similarity">
    <text evidence="2">Belongs to the EamA transporter family.</text>
</comment>
<evidence type="ECO:0000256" key="4">
    <source>
        <dbReference type="ARBA" id="ARBA00022692"/>
    </source>
</evidence>
<organism evidence="9 10">
    <name type="scientific">Faecalibacterium prausnitzii</name>
    <dbReference type="NCBI Taxonomy" id="853"/>
    <lineage>
        <taxon>Bacteria</taxon>
        <taxon>Bacillati</taxon>
        <taxon>Bacillota</taxon>
        <taxon>Clostridia</taxon>
        <taxon>Eubacteriales</taxon>
        <taxon>Oscillospiraceae</taxon>
        <taxon>Faecalibacterium</taxon>
    </lineage>
</organism>
<dbReference type="PANTHER" id="PTHR42920">
    <property type="entry name" value="OS03G0707200 PROTEIN-RELATED"/>
    <property type="match status" value="1"/>
</dbReference>
<evidence type="ECO:0000256" key="2">
    <source>
        <dbReference type="ARBA" id="ARBA00007362"/>
    </source>
</evidence>
<sequence>MTNQTKNSMLLMLCALIWGTAFVAQSAGSGMGAFSFLAGRSWMAVLVLIPTVKAFDALHHRQGRPDGKPKSSAERKQLLKAGLVCGTLLFLASAAQQLGITLDPSTAKAGFLTAMYVVLVPVFGLFLGRKGSAQLWVSMAIAVVGLYLLCMKDGFGSIQSSDGLLLLCAVLFSFQIMAVDHFSPQMDGVRLSLVEFFVVSVESTVAALLFEQPAMAEFVTYAGPILYCGVMSSGVAYTLQILGQRDLNPAVASLIMCLESVFSALGGWLLLHQNLSFRESTGCVLLFSAVVLAQLPLGRLMRSKA</sequence>
<evidence type="ECO:0000313" key="10">
    <source>
        <dbReference type="Proteomes" id="UP000220157"/>
    </source>
</evidence>
<dbReference type="InterPro" id="IPR037185">
    <property type="entry name" value="EmrE-like"/>
</dbReference>
<feature type="transmembrane region" description="Helical" evidence="7">
    <location>
        <begin position="42"/>
        <end position="58"/>
    </location>
</feature>
<evidence type="ECO:0000256" key="6">
    <source>
        <dbReference type="ARBA" id="ARBA00023136"/>
    </source>
</evidence>
<dbReference type="Pfam" id="PF00892">
    <property type="entry name" value="EamA"/>
    <property type="match status" value="2"/>
</dbReference>
<feature type="domain" description="EamA" evidence="8">
    <location>
        <begin position="163"/>
        <end position="292"/>
    </location>
</feature>
<evidence type="ECO:0000256" key="7">
    <source>
        <dbReference type="SAM" id="Phobius"/>
    </source>
</evidence>
<dbReference type="RefSeq" id="WP_097785316.1">
    <property type="nucleotide sequence ID" value="NZ_NMTW01000029.1"/>
</dbReference>
<dbReference type="SUPFAM" id="SSF103481">
    <property type="entry name" value="Multidrug resistance efflux transporter EmrE"/>
    <property type="match status" value="1"/>
</dbReference>
<dbReference type="EMBL" id="NMTW01000029">
    <property type="protein sequence ID" value="PDX75877.1"/>
    <property type="molecule type" value="Genomic_DNA"/>
</dbReference>
<proteinExistence type="inferred from homology"/>
<gene>
    <name evidence="9" type="ORF">CGS56_06380</name>
</gene>
<feature type="transmembrane region" description="Helical" evidence="7">
    <location>
        <begin position="221"/>
        <end position="239"/>
    </location>
</feature>
<dbReference type="AlphaFoldDB" id="A0A2A7A9Q4"/>
<reference evidence="9 10" key="1">
    <citation type="journal article" date="2017" name="Front. Microbiol.">
        <title>New Insights into the Diversity of the Genus Faecalibacterium.</title>
        <authorList>
            <person name="Benevides L."/>
            <person name="Burman S."/>
            <person name="Martin R."/>
            <person name="Robert V."/>
            <person name="Thomas M."/>
            <person name="Miquel S."/>
            <person name="Chain F."/>
            <person name="Sokol H."/>
            <person name="Bermudez-Humaran L.G."/>
            <person name="Morrison M."/>
            <person name="Langella P."/>
            <person name="Azevedo V.A."/>
            <person name="Chatel J.M."/>
            <person name="Soares S."/>
        </authorList>
    </citation>
    <scope>NUCLEOTIDE SEQUENCE [LARGE SCALE GENOMIC DNA]</scope>
    <source>
        <strain evidence="9 10">CNCM I 4573</strain>
    </source>
</reference>
<evidence type="ECO:0000313" key="9">
    <source>
        <dbReference type="EMBL" id="PDX75877.1"/>
    </source>
</evidence>
<dbReference type="InterPro" id="IPR051258">
    <property type="entry name" value="Diverse_Substrate_Transporter"/>
</dbReference>
<feature type="transmembrane region" description="Helical" evidence="7">
    <location>
        <begin position="251"/>
        <end position="271"/>
    </location>
</feature>
<comment type="subcellular location">
    <subcellularLocation>
        <location evidence="1">Cell membrane</location>
        <topology evidence="1">Multi-pass membrane protein</topology>
    </subcellularLocation>
</comment>
<keyword evidence="6 7" id="KW-0472">Membrane</keyword>
<dbReference type="Proteomes" id="UP000220157">
    <property type="component" value="Unassembled WGS sequence"/>
</dbReference>
<evidence type="ECO:0000259" key="8">
    <source>
        <dbReference type="Pfam" id="PF00892"/>
    </source>
</evidence>
<accession>A0A2A7A9Q4</accession>
<feature type="transmembrane region" description="Helical" evidence="7">
    <location>
        <begin position="191"/>
        <end position="209"/>
    </location>
</feature>
<name>A0A2A7A9Q4_9FIRM</name>
<feature type="domain" description="EamA" evidence="8">
    <location>
        <begin position="9"/>
        <end position="149"/>
    </location>
</feature>
<dbReference type="InterPro" id="IPR000620">
    <property type="entry name" value="EamA_dom"/>
</dbReference>
<keyword evidence="5 7" id="KW-1133">Transmembrane helix</keyword>
<evidence type="ECO:0000256" key="5">
    <source>
        <dbReference type="ARBA" id="ARBA00022989"/>
    </source>
</evidence>
<keyword evidence="3" id="KW-1003">Cell membrane</keyword>
<protein>
    <submittedName>
        <fullName evidence="9">EamA family transporter</fullName>
    </submittedName>
</protein>
<evidence type="ECO:0000256" key="3">
    <source>
        <dbReference type="ARBA" id="ARBA00022475"/>
    </source>
</evidence>
<feature type="transmembrane region" description="Helical" evidence="7">
    <location>
        <begin position="135"/>
        <end position="151"/>
    </location>
</feature>
<feature type="transmembrane region" description="Helical" evidence="7">
    <location>
        <begin position="109"/>
        <end position="128"/>
    </location>
</feature>
<evidence type="ECO:0000256" key="1">
    <source>
        <dbReference type="ARBA" id="ARBA00004651"/>
    </source>
</evidence>
<dbReference type="PANTHER" id="PTHR42920:SF5">
    <property type="entry name" value="EAMA DOMAIN-CONTAINING PROTEIN"/>
    <property type="match status" value="1"/>
</dbReference>
<dbReference type="GO" id="GO:0005886">
    <property type="term" value="C:plasma membrane"/>
    <property type="evidence" value="ECO:0007669"/>
    <property type="project" value="UniProtKB-SubCell"/>
</dbReference>